<dbReference type="AlphaFoldDB" id="A0A4R9A5L4"/>
<accession>A0A4R9A5L4</accession>
<evidence type="ECO:0000256" key="5">
    <source>
        <dbReference type="ARBA" id="ARBA00023136"/>
    </source>
</evidence>
<dbReference type="PANTHER" id="PTHR31123:SF1">
    <property type="entry name" value="ACCUMULATION OF DYADS PROTEIN 2-RELATED"/>
    <property type="match status" value="1"/>
</dbReference>
<evidence type="ECO:0000256" key="2">
    <source>
        <dbReference type="ARBA" id="ARBA00005587"/>
    </source>
</evidence>
<reference evidence="8 9" key="1">
    <citation type="submission" date="2019-03" db="EMBL/GenBank/DDBJ databases">
        <title>Genomics of glacier-inhabiting Cryobacterium strains.</title>
        <authorList>
            <person name="Liu Q."/>
            <person name="Xin Y.-H."/>
        </authorList>
    </citation>
    <scope>NUCLEOTIDE SEQUENCE [LARGE SCALE GENOMIC DNA]</scope>
    <source>
        <strain evidence="8 9">Hh14</strain>
    </source>
</reference>
<evidence type="ECO:0000256" key="7">
    <source>
        <dbReference type="SAM" id="Phobius"/>
    </source>
</evidence>
<feature type="transmembrane region" description="Helical" evidence="7">
    <location>
        <begin position="182"/>
        <end position="204"/>
    </location>
</feature>
<proteinExistence type="inferred from homology"/>
<dbReference type="EMBL" id="SOHE01000032">
    <property type="protein sequence ID" value="TFD52054.1"/>
    <property type="molecule type" value="Genomic_DNA"/>
</dbReference>
<keyword evidence="3 7" id="KW-0812">Transmembrane</keyword>
<feature type="transmembrane region" description="Helical" evidence="7">
    <location>
        <begin position="59"/>
        <end position="81"/>
    </location>
</feature>
<keyword evidence="4 7" id="KW-1133">Transmembrane helix</keyword>
<evidence type="ECO:0000256" key="4">
    <source>
        <dbReference type="ARBA" id="ARBA00022989"/>
    </source>
</evidence>
<feature type="transmembrane region" description="Helical" evidence="7">
    <location>
        <begin position="93"/>
        <end position="112"/>
    </location>
</feature>
<organism evidence="8 9">
    <name type="scientific">Cryobacterium frigoriphilum</name>
    <dbReference type="NCBI Taxonomy" id="1259150"/>
    <lineage>
        <taxon>Bacteria</taxon>
        <taxon>Bacillati</taxon>
        <taxon>Actinomycetota</taxon>
        <taxon>Actinomycetes</taxon>
        <taxon>Micrococcales</taxon>
        <taxon>Microbacteriaceae</taxon>
        <taxon>Cryobacterium</taxon>
    </lineage>
</organism>
<gene>
    <name evidence="8" type="ORF">E3T55_07135</name>
</gene>
<feature type="transmembrane region" description="Helical" evidence="7">
    <location>
        <begin position="150"/>
        <end position="170"/>
    </location>
</feature>
<feature type="region of interest" description="Disordered" evidence="6">
    <location>
        <begin position="1"/>
        <end position="21"/>
    </location>
</feature>
<evidence type="ECO:0000313" key="8">
    <source>
        <dbReference type="EMBL" id="TFD52054.1"/>
    </source>
</evidence>
<keyword evidence="9" id="KW-1185">Reference proteome</keyword>
<evidence type="ECO:0000313" key="9">
    <source>
        <dbReference type="Proteomes" id="UP000297447"/>
    </source>
</evidence>
<comment type="caution">
    <text evidence="8">The sequence shown here is derived from an EMBL/GenBank/DDBJ whole genome shotgun (WGS) entry which is preliminary data.</text>
</comment>
<evidence type="ECO:0000256" key="1">
    <source>
        <dbReference type="ARBA" id="ARBA00004141"/>
    </source>
</evidence>
<dbReference type="GO" id="GO:0015123">
    <property type="term" value="F:acetate transmembrane transporter activity"/>
    <property type="evidence" value="ECO:0007669"/>
    <property type="project" value="TreeGrafter"/>
</dbReference>
<evidence type="ECO:0000256" key="3">
    <source>
        <dbReference type="ARBA" id="ARBA00022692"/>
    </source>
</evidence>
<name>A0A4R9A5L4_9MICO</name>
<comment type="similarity">
    <text evidence="2">Belongs to the acetate uptake transporter (AceTr) (TC 2.A.96) family.</text>
</comment>
<dbReference type="NCBIfam" id="NF038013">
    <property type="entry name" value="AceTr_1"/>
    <property type="match status" value="1"/>
</dbReference>
<dbReference type="Proteomes" id="UP000297447">
    <property type="component" value="Unassembled WGS sequence"/>
</dbReference>
<dbReference type="InterPro" id="IPR000791">
    <property type="entry name" value="Gpr1/Fun34/SatP-like"/>
</dbReference>
<dbReference type="OrthoDB" id="9787939at2"/>
<dbReference type="Pfam" id="PF01184">
    <property type="entry name" value="Gpr1_Fun34_YaaH"/>
    <property type="match status" value="1"/>
</dbReference>
<dbReference type="GO" id="GO:0005886">
    <property type="term" value="C:plasma membrane"/>
    <property type="evidence" value="ECO:0007669"/>
    <property type="project" value="TreeGrafter"/>
</dbReference>
<dbReference type="RefSeq" id="WP_134518892.1">
    <property type="nucleotide sequence ID" value="NZ_SOHE01000032.1"/>
</dbReference>
<sequence length="215" mass="22016">MTTILTNPGSARAKNPASTTSVQPAPSGLAAIVIADPGALGLGAFALTTFVLSLSNTGLIPGAGAAVVGLALFYGGIAQVFAGMWEFVKGNTFGATAFTSYGAFWLAFWWLLTHPETHLAAGGAGVGAFLVAWTIFTAFMTVAALKTNRVLVVLFVALTLTFIALAIGSFTGVSAIHEFGGWLGLATAAIAWYGSAATVINATWKHPALPVWPLA</sequence>
<keyword evidence="5 7" id="KW-0472">Membrane</keyword>
<feature type="transmembrane region" description="Helical" evidence="7">
    <location>
        <begin position="119"/>
        <end position="144"/>
    </location>
</feature>
<feature type="transmembrane region" description="Helical" evidence="7">
    <location>
        <begin position="29"/>
        <end position="52"/>
    </location>
</feature>
<dbReference type="PANTHER" id="PTHR31123">
    <property type="entry name" value="ACCUMULATION OF DYADS PROTEIN 2-RELATED"/>
    <property type="match status" value="1"/>
</dbReference>
<comment type="subcellular location">
    <subcellularLocation>
        <location evidence="1">Membrane</location>
        <topology evidence="1">Multi-pass membrane protein</topology>
    </subcellularLocation>
</comment>
<evidence type="ECO:0000256" key="6">
    <source>
        <dbReference type="SAM" id="MobiDB-lite"/>
    </source>
</evidence>
<protein>
    <submittedName>
        <fullName evidence="8">Uncharacterized protein</fullName>
    </submittedName>
</protein>
<dbReference type="InterPro" id="IPR051633">
    <property type="entry name" value="AceTr"/>
</dbReference>